<dbReference type="SMART" id="SM00347">
    <property type="entry name" value="HTH_MARR"/>
    <property type="match status" value="1"/>
</dbReference>
<evidence type="ECO:0000256" key="3">
    <source>
        <dbReference type="ARBA" id="ARBA00023163"/>
    </source>
</evidence>
<dbReference type="PRINTS" id="PR00598">
    <property type="entry name" value="HTHMARR"/>
</dbReference>
<evidence type="ECO:0000256" key="2">
    <source>
        <dbReference type="ARBA" id="ARBA00023125"/>
    </source>
</evidence>
<dbReference type="PROSITE" id="PS50995">
    <property type="entry name" value="HTH_MARR_2"/>
    <property type="match status" value="1"/>
</dbReference>
<dbReference type="SUPFAM" id="SSF46785">
    <property type="entry name" value="Winged helix' DNA-binding domain"/>
    <property type="match status" value="1"/>
</dbReference>
<keyword evidence="3" id="KW-0804">Transcription</keyword>
<dbReference type="Pfam" id="PF01047">
    <property type="entry name" value="MarR"/>
    <property type="match status" value="1"/>
</dbReference>
<keyword evidence="1" id="KW-0805">Transcription regulation</keyword>
<protein>
    <submittedName>
        <fullName evidence="5">DNA-binding transcriptional regulator, MarR family</fullName>
    </submittedName>
</protein>
<dbReference type="PROSITE" id="PS01117">
    <property type="entry name" value="HTH_MARR_1"/>
    <property type="match status" value="1"/>
</dbReference>
<dbReference type="InterPro" id="IPR036388">
    <property type="entry name" value="WH-like_DNA-bd_sf"/>
</dbReference>
<dbReference type="PANTHER" id="PTHR42756:SF1">
    <property type="entry name" value="TRANSCRIPTIONAL REPRESSOR OF EMRAB OPERON"/>
    <property type="match status" value="1"/>
</dbReference>
<dbReference type="PANTHER" id="PTHR42756">
    <property type="entry name" value="TRANSCRIPTIONAL REGULATOR, MARR"/>
    <property type="match status" value="1"/>
</dbReference>
<dbReference type="GO" id="GO:0003700">
    <property type="term" value="F:DNA-binding transcription factor activity"/>
    <property type="evidence" value="ECO:0007669"/>
    <property type="project" value="InterPro"/>
</dbReference>
<gene>
    <name evidence="5" type="ORF">SAMN02745138_02947</name>
</gene>
<evidence type="ECO:0000313" key="5">
    <source>
        <dbReference type="EMBL" id="SHL14499.1"/>
    </source>
</evidence>
<dbReference type="Gene3D" id="1.10.10.10">
    <property type="entry name" value="Winged helix-like DNA-binding domain superfamily/Winged helix DNA-binding domain"/>
    <property type="match status" value="1"/>
</dbReference>
<evidence type="ECO:0000256" key="1">
    <source>
        <dbReference type="ARBA" id="ARBA00023015"/>
    </source>
</evidence>
<evidence type="ECO:0000313" key="6">
    <source>
        <dbReference type="Proteomes" id="UP000183975"/>
    </source>
</evidence>
<dbReference type="AlphaFoldDB" id="A0A1M6Y973"/>
<dbReference type="InterPro" id="IPR000835">
    <property type="entry name" value="HTH_MarR-typ"/>
</dbReference>
<dbReference type="InterPro" id="IPR036390">
    <property type="entry name" value="WH_DNA-bd_sf"/>
</dbReference>
<proteinExistence type="predicted"/>
<dbReference type="EMBL" id="FRAH01000071">
    <property type="protein sequence ID" value="SHL14499.1"/>
    <property type="molecule type" value="Genomic_DNA"/>
</dbReference>
<organism evidence="5 6">
    <name type="scientific">Anaerotignum lactatifermentans DSM 14214</name>
    <dbReference type="NCBI Taxonomy" id="1121323"/>
    <lineage>
        <taxon>Bacteria</taxon>
        <taxon>Bacillati</taxon>
        <taxon>Bacillota</taxon>
        <taxon>Clostridia</taxon>
        <taxon>Lachnospirales</taxon>
        <taxon>Anaerotignaceae</taxon>
        <taxon>Anaerotignum</taxon>
    </lineage>
</organism>
<feature type="domain" description="HTH marR-type" evidence="4">
    <location>
        <begin position="1"/>
        <end position="138"/>
    </location>
</feature>
<sequence length="138" mass="15846">MDKVQALNELWHIVGMRMKSEMCSGKYPAILSISMIELSILETVERYPNCMMKKVSELLGLPKSTLTSAAKRLEAKGYLRRSQSDSDKRAYNLELTEWGAQAQTEHREIEKSIFENLLQQLNTEETSIFLELFTKAVN</sequence>
<dbReference type="GO" id="GO:0003677">
    <property type="term" value="F:DNA binding"/>
    <property type="evidence" value="ECO:0007669"/>
    <property type="project" value="UniProtKB-KW"/>
</dbReference>
<keyword evidence="6" id="KW-1185">Reference proteome</keyword>
<name>A0A1M6Y973_9FIRM</name>
<accession>A0A1M6Y973</accession>
<reference evidence="5 6" key="1">
    <citation type="submission" date="2016-11" db="EMBL/GenBank/DDBJ databases">
        <authorList>
            <person name="Jaros S."/>
            <person name="Januszkiewicz K."/>
            <person name="Wedrychowicz H."/>
        </authorList>
    </citation>
    <scope>NUCLEOTIDE SEQUENCE [LARGE SCALE GENOMIC DNA]</scope>
    <source>
        <strain evidence="5 6">DSM 14214</strain>
    </source>
</reference>
<dbReference type="InterPro" id="IPR023187">
    <property type="entry name" value="Tscrpt_reg_MarR-type_CS"/>
</dbReference>
<keyword evidence="2 5" id="KW-0238">DNA-binding</keyword>
<dbReference type="RefSeq" id="WP_072853028.1">
    <property type="nucleotide sequence ID" value="NZ_FRAH01000071.1"/>
</dbReference>
<dbReference type="Proteomes" id="UP000183975">
    <property type="component" value="Unassembled WGS sequence"/>
</dbReference>
<evidence type="ECO:0000259" key="4">
    <source>
        <dbReference type="PROSITE" id="PS50995"/>
    </source>
</evidence>